<accession>A0A397U4U5</accession>
<evidence type="ECO:0000313" key="1">
    <source>
        <dbReference type="EMBL" id="RIB02076.1"/>
    </source>
</evidence>
<sequence length="189" mass="21478">MPLCLPPNFAAIGFAAVKFFAVKFCYHQDSLLLSLATIRFRCDSTFVLNVDALTKVLYHQQCREHAAIELDSEKFEYMLGNANPQLEGFFSSMMNAIIPKKHLAYSINEAKKSIVSLCYMIADLRNKFVNRHKLEVGLYLMASGATWEAVDIMASLGYSACAKTVEEFRKKIQIEYVIKIEQHFITNVC</sequence>
<proteinExistence type="predicted"/>
<name>A0A397U4U5_9GLOM</name>
<dbReference type="EMBL" id="QKWP01002825">
    <property type="protein sequence ID" value="RIB02076.1"/>
    <property type="molecule type" value="Genomic_DNA"/>
</dbReference>
<dbReference type="Proteomes" id="UP000266673">
    <property type="component" value="Unassembled WGS sequence"/>
</dbReference>
<reference evidence="1 2" key="1">
    <citation type="submission" date="2018-06" db="EMBL/GenBank/DDBJ databases">
        <title>Comparative genomics reveals the genomic features of Rhizophagus irregularis, R. cerebriforme, R. diaphanum and Gigaspora rosea, and their symbiotic lifestyle signature.</title>
        <authorList>
            <person name="Morin E."/>
            <person name="San Clemente H."/>
            <person name="Chen E.C.H."/>
            <person name="De La Providencia I."/>
            <person name="Hainaut M."/>
            <person name="Kuo A."/>
            <person name="Kohler A."/>
            <person name="Murat C."/>
            <person name="Tang N."/>
            <person name="Roy S."/>
            <person name="Loubradou J."/>
            <person name="Henrissat B."/>
            <person name="Grigoriev I.V."/>
            <person name="Corradi N."/>
            <person name="Roux C."/>
            <person name="Martin F.M."/>
        </authorList>
    </citation>
    <scope>NUCLEOTIDE SEQUENCE [LARGE SCALE GENOMIC DNA]</scope>
    <source>
        <strain evidence="1 2">DAOM 194757</strain>
    </source>
</reference>
<evidence type="ECO:0000313" key="2">
    <source>
        <dbReference type="Proteomes" id="UP000266673"/>
    </source>
</evidence>
<gene>
    <name evidence="1" type="ORF">C2G38_2050343</name>
</gene>
<protein>
    <submittedName>
        <fullName evidence="1">Uncharacterized protein</fullName>
    </submittedName>
</protein>
<comment type="caution">
    <text evidence="1">The sequence shown here is derived from an EMBL/GenBank/DDBJ whole genome shotgun (WGS) entry which is preliminary data.</text>
</comment>
<keyword evidence="2" id="KW-1185">Reference proteome</keyword>
<organism evidence="1 2">
    <name type="scientific">Gigaspora rosea</name>
    <dbReference type="NCBI Taxonomy" id="44941"/>
    <lineage>
        <taxon>Eukaryota</taxon>
        <taxon>Fungi</taxon>
        <taxon>Fungi incertae sedis</taxon>
        <taxon>Mucoromycota</taxon>
        <taxon>Glomeromycotina</taxon>
        <taxon>Glomeromycetes</taxon>
        <taxon>Diversisporales</taxon>
        <taxon>Gigasporaceae</taxon>
        <taxon>Gigaspora</taxon>
    </lineage>
</organism>
<dbReference type="AlphaFoldDB" id="A0A397U4U5"/>
<dbReference type="OrthoDB" id="2405070at2759"/>